<comment type="subunit">
    <text evidence="2 8">Homodimer.</text>
</comment>
<dbReference type="HAMAP" id="MF_00972">
    <property type="entry name" value="tRNA_aden_deaminase"/>
    <property type="match status" value="1"/>
</dbReference>
<accession>A0ABQ6Q613</accession>
<dbReference type="CDD" id="cd01285">
    <property type="entry name" value="nucleoside_deaminase"/>
    <property type="match status" value="1"/>
</dbReference>
<evidence type="ECO:0000256" key="3">
    <source>
        <dbReference type="ARBA" id="ARBA00022694"/>
    </source>
</evidence>
<organism evidence="10 11">
    <name type="scientific">Algoriphagus taiwanensis</name>
    <dbReference type="NCBI Taxonomy" id="1445656"/>
    <lineage>
        <taxon>Bacteria</taxon>
        <taxon>Pseudomonadati</taxon>
        <taxon>Bacteroidota</taxon>
        <taxon>Cytophagia</taxon>
        <taxon>Cytophagales</taxon>
        <taxon>Cyclobacteriaceae</taxon>
        <taxon>Algoriphagus</taxon>
    </lineage>
</organism>
<evidence type="ECO:0000256" key="7">
    <source>
        <dbReference type="ARBA" id="ARBA00048045"/>
    </source>
</evidence>
<dbReference type="PANTHER" id="PTHR11079">
    <property type="entry name" value="CYTOSINE DEAMINASE FAMILY MEMBER"/>
    <property type="match status" value="1"/>
</dbReference>
<comment type="function">
    <text evidence="8">Catalyzes the deamination of adenosine to inosine at the wobble position 34 of tRNA(Arg2).</text>
</comment>
<dbReference type="InterPro" id="IPR016192">
    <property type="entry name" value="APOBEC/CMP_deaminase_Zn-bd"/>
</dbReference>
<dbReference type="PROSITE" id="PS00903">
    <property type="entry name" value="CYT_DCMP_DEAMINASES_1"/>
    <property type="match status" value="1"/>
</dbReference>
<dbReference type="PANTHER" id="PTHR11079:SF202">
    <property type="entry name" value="TRNA-SPECIFIC ADENOSINE DEAMINASE"/>
    <property type="match status" value="1"/>
</dbReference>
<evidence type="ECO:0000256" key="1">
    <source>
        <dbReference type="ARBA" id="ARBA00010669"/>
    </source>
</evidence>
<dbReference type="InterPro" id="IPR002125">
    <property type="entry name" value="CMP_dCMP_dom"/>
</dbReference>
<evidence type="ECO:0000256" key="4">
    <source>
        <dbReference type="ARBA" id="ARBA00022723"/>
    </source>
</evidence>
<feature type="domain" description="CMP/dCMP-type deaminase" evidence="9">
    <location>
        <begin position="1"/>
        <end position="116"/>
    </location>
</feature>
<dbReference type="InterPro" id="IPR016193">
    <property type="entry name" value="Cytidine_deaminase-like"/>
</dbReference>
<protein>
    <recommendedName>
        <fullName evidence="8">tRNA-specific adenosine deaminase</fullName>
        <ecNumber evidence="8">3.5.4.33</ecNumber>
    </recommendedName>
</protein>
<comment type="catalytic activity">
    <reaction evidence="7 8">
        <text>adenosine(34) in tRNA + H2O + H(+) = inosine(34) in tRNA + NH4(+)</text>
        <dbReference type="Rhea" id="RHEA:43168"/>
        <dbReference type="Rhea" id="RHEA-COMP:10373"/>
        <dbReference type="Rhea" id="RHEA-COMP:10374"/>
        <dbReference type="ChEBI" id="CHEBI:15377"/>
        <dbReference type="ChEBI" id="CHEBI:15378"/>
        <dbReference type="ChEBI" id="CHEBI:28938"/>
        <dbReference type="ChEBI" id="CHEBI:74411"/>
        <dbReference type="ChEBI" id="CHEBI:82852"/>
        <dbReference type="EC" id="3.5.4.33"/>
    </reaction>
</comment>
<keyword evidence="5 8" id="KW-0378">Hydrolase</keyword>
<reference evidence="10 11" key="1">
    <citation type="submission" date="2023-08" db="EMBL/GenBank/DDBJ databases">
        <title>Draft genome sequence of Algoriphagus taiwanensis.</title>
        <authorList>
            <person name="Takatani N."/>
            <person name="Hosokawa M."/>
            <person name="Sawabe T."/>
        </authorList>
    </citation>
    <scope>NUCLEOTIDE SEQUENCE [LARGE SCALE GENOMIC DNA]</scope>
    <source>
        <strain evidence="10 11">JCM 19755</strain>
    </source>
</reference>
<keyword evidence="3 8" id="KW-0819">tRNA processing</keyword>
<keyword evidence="11" id="KW-1185">Reference proteome</keyword>
<name>A0ABQ6Q613_9BACT</name>
<evidence type="ECO:0000256" key="5">
    <source>
        <dbReference type="ARBA" id="ARBA00022801"/>
    </source>
</evidence>
<evidence type="ECO:0000256" key="6">
    <source>
        <dbReference type="ARBA" id="ARBA00022833"/>
    </source>
</evidence>
<feature type="binding site" evidence="8">
    <location>
        <position position="76"/>
    </location>
    <ligand>
        <name>Zn(2+)</name>
        <dbReference type="ChEBI" id="CHEBI:29105"/>
        <note>catalytic</note>
    </ligand>
</feature>
<evidence type="ECO:0000313" key="10">
    <source>
        <dbReference type="EMBL" id="GMQ35619.1"/>
    </source>
</evidence>
<feature type="binding site" evidence="8">
    <location>
        <position position="46"/>
    </location>
    <ligand>
        <name>Zn(2+)</name>
        <dbReference type="ChEBI" id="CHEBI:29105"/>
        <note>catalytic</note>
    </ligand>
</feature>
<proteinExistence type="inferred from homology"/>
<evidence type="ECO:0000256" key="2">
    <source>
        <dbReference type="ARBA" id="ARBA00011738"/>
    </source>
</evidence>
<comment type="cofactor">
    <cofactor evidence="8">
        <name>Zn(2+)</name>
        <dbReference type="ChEBI" id="CHEBI:29105"/>
    </cofactor>
    <text evidence="8">Binds 1 zinc ion per subunit.</text>
</comment>
<gene>
    <name evidence="8" type="primary">tadA</name>
    <name evidence="10" type="ORF">Ataiwa_38920</name>
</gene>
<feature type="binding site" evidence="8">
    <location>
        <position position="79"/>
    </location>
    <ligand>
        <name>Zn(2+)</name>
        <dbReference type="ChEBI" id="CHEBI:29105"/>
        <note>catalytic</note>
    </ligand>
</feature>
<evidence type="ECO:0000313" key="11">
    <source>
        <dbReference type="Proteomes" id="UP001307705"/>
    </source>
</evidence>
<dbReference type="Pfam" id="PF00383">
    <property type="entry name" value="dCMP_cyt_deam_1"/>
    <property type="match status" value="1"/>
</dbReference>
<comment type="similarity">
    <text evidence="1">Belongs to the cytidine and deoxycytidylate deaminase family. ADAT2 subfamily.</text>
</comment>
<dbReference type="InterPro" id="IPR028883">
    <property type="entry name" value="tRNA_aden_deaminase"/>
</dbReference>
<dbReference type="EC" id="3.5.4.33" evidence="8"/>
<dbReference type="Gene3D" id="3.40.140.10">
    <property type="entry name" value="Cytidine Deaminase, domain 2"/>
    <property type="match status" value="1"/>
</dbReference>
<keyword evidence="4 8" id="KW-0479">Metal-binding</keyword>
<evidence type="ECO:0000256" key="8">
    <source>
        <dbReference type="HAMAP-Rule" id="MF_00972"/>
    </source>
</evidence>
<feature type="active site" description="Proton donor" evidence="8">
    <location>
        <position position="48"/>
    </location>
</feature>
<sequence length="138" mass="15582">MNEALKQAKMAFEEGEIPVGAVVVSKNRIIGRGYNQTEKLQDVTAHAEMLAITSAANYLGSKYLPECRMYVTLEPCPMCAGALYWSQIGEVHYAASDSKRGFHHCNEHMLHPKTKVYTGLLKEESESLVLEFFRKLRE</sequence>
<evidence type="ECO:0000259" key="9">
    <source>
        <dbReference type="PROSITE" id="PS51747"/>
    </source>
</evidence>
<dbReference type="PROSITE" id="PS51747">
    <property type="entry name" value="CYT_DCMP_DEAMINASES_2"/>
    <property type="match status" value="1"/>
</dbReference>
<keyword evidence="6 8" id="KW-0862">Zinc</keyword>
<dbReference type="SUPFAM" id="SSF53927">
    <property type="entry name" value="Cytidine deaminase-like"/>
    <property type="match status" value="1"/>
</dbReference>
<dbReference type="EMBL" id="BTPE01000022">
    <property type="protein sequence ID" value="GMQ35619.1"/>
    <property type="molecule type" value="Genomic_DNA"/>
</dbReference>
<dbReference type="Proteomes" id="UP001307705">
    <property type="component" value="Unassembled WGS sequence"/>
</dbReference>
<comment type="caution">
    <text evidence="10">The sequence shown here is derived from an EMBL/GenBank/DDBJ whole genome shotgun (WGS) entry which is preliminary data.</text>
</comment>